<comment type="caution">
    <text evidence="12">Was originally thought to be a dihydrodipicolinate synthase (DHDPS), catalyzing the condensation of (S)-aspartate-beta-semialdehyde [(S)-ASA] and pyruvate to dihydrodipicolinate (DHDP). However, it was shown in E.coli that the product of the enzymatic reaction is not dihydrodipicolinate but in fact (4S)-4-hydroxy-2,3,4,5-tetrahydro-(2S)-dipicolinic acid (HTPA), and that the consecutive dehydration reaction leading to DHDP is not spontaneous but catalyzed by DapB.</text>
</comment>
<evidence type="ECO:0000256" key="4">
    <source>
        <dbReference type="ARBA" id="ARBA00012086"/>
    </source>
</evidence>
<proteinExistence type="inferred from homology"/>
<dbReference type="PANTHER" id="PTHR12128:SF66">
    <property type="entry name" value="4-HYDROXY-2-OXOGLUTARATE ALDOLASE, MITOCHONDRIAL"/>
    <property type="match status" value="1"/>
</dbReference>
<dbReference type="EC" id="4.3.3.7" evidence="4 12"/>
<evidence type="ECO:0000256" key="8">
    <source>
        <dbReference type="ARBA" id="ARBA00023154"/>
    </source>
</evidence>
<comment type="function">
    <text evidence="1 12">Catalyzes the condensation of (S)-aspartate-beta-semialdehyde [(S)-ASA] and pyruvate to 4-hydroxy-tetrahydrodipicolinate (HTPA).</text>
</comment>
<dbReference type="InterPro" id="IPR005263">
    <property type="entry name" value="DapA"/>
</dbReference>
<comment type="pathway">
    <text evidence="2 12">Amino-acid biosynthesis; L-lysine biosynthesis via DAP pathway; (S)-tetrahydrodipicolinate from L-aspartate: step 3/4.</text>
</comment>
<dbReference type="Proteomes" id="UP001500021">
    <property type="component" value="Unassembled WGS sequence"/>
</dbReference>
<evidence type="ECO:0000256" key="11">
    <source>
        <dbReference type="ARBA" id="ARBA00047836"/>
    </source>
</evidence>
<evidence type="ECO:0000256" key="6">
    <source>
        <dbReference type="ARBA" id="ARBA00022605"/>
    </source>
</evidence>
<evidence type="ECO:0000256" key="12">
    <source>
        <dbReference type="HAMAP-Rule" id="MF_00418"/>
    </source>
</evidence>
<dbReference type="HAMAP" id="MF_00418">
    <property type="entry name" value="DapA"/>
    <property type="match status" value="1"/>
</dbReference>
<feature type="binding site" evidence="12">
    <location>
        <position position="215"/>
    </location>
    <ligand>
        <name>pyruvate</name>
        <dbReference type="ChEBI" id="CHEBI:15361"/>
    </ligand>
</feature>
<keyword evidence="9 12" id="KW-0456">Lyase</keyword>
<comment type="caution">
    <text evidence="14">The sequence shown here is derived from an EMBL/GenBank/DDBJ whole genome shotgun (WGS) entry which is preliminary data.</text>
</comment>
<feature type="site" description="Part of a proton relay during catalysis" evidence="12">
    <location>
        <position position="58"/>
    </location>
</feature>
<evidence type="ECO:0000256" key="3">
    <source>
        <dbReference type="ARBA" id="ARBA00007592"/>
    </source>
</evidence>
<evidence type="ECO:0000256" key="13">
    <source>
        <dbReference type="PIRNR" id="PIRNR001365"/>
    </source>
</evidence>
<dbReference type="SUPFAM" id="SSF51569">
    <property type="entry name" value="Aldolase"/>
    <property type="match status" value="1"/>
</dbReference>
<keyword evidence="7 12" id="KW-0220">Diaminopimelate biosynthesis</keyword>
<evidence type="ECO:0000256" key="7">
    <source>
        <dbReference type="ARBA" id="ARBA00022915"/>
    </source>
</evidence>
<comment type="subcellular location">
    <subcellularLocation>
        <location evidence="12">Cytoplasm</location>
    </subcellularLocation>
</comment>
<keyword evidence="5 12" id="KW-0963">Cytoplasm</keyword>
<keyword evidence="8 12" id="KW-0457">Lysine biosynthesis</keyword>
<organism evidence="14 15">
    <name type="scientific">Colwellia asteriadis</name>
    <dbReference type="NCBI Taxonomy" id="517723"/>
    <lineage>
        <taxon>Bacteria</taxon>
        <taxon>Pseudomonadati</taxon>
        <taxon>Pseudomonadota</taxon>
        <taxon>Gammaproteobacteria</taxon>
        <taxon>Alteromonadales</taxon>
        <taxon>Colwelliaceae</taxon>
        <taxon>Colwellia</taxon>
    </lineage>
</organism>
<accession>A0ABN1L4X9</accession>
<comment type="subunit">
    <text evidence="12">Homotetramer; dimer of dimers.</text>
</comment>
<sequence>MTSIHSSDVQTNKAVQHCALWTALVTPFNQNGSVDFISLREIAQHQAAAGNGILLLGSTGEGLALTAEEQFSIVDFICGLALDTPLMVAVGGSNLSEQLQWLAQCNSLPIDAYLLATPIYAKPGPVGQTQWFSALLDAAKFPCMLYNVPSRSGVDIPVETLQQIQNHQNCWAMKEASGDINKFLAYRQHCPEIDLYSGEDAMVPYLVSGGVKGLVSVCANAWPEATKKYVECCLSKTATQCQTLFPLWQNAVDALFAVANPIPVKVLMHQQGVISHNTLRAPLTALELANSDDIQHFDQRIAQWLAAYST</sequence>
<name>A0ABN1L4X9_9GAMM</name>
<comment type="similarity">
    <text evidence="3 12 13">Belongs to the DapA family.</text>
</comment>
<keyword evidence="10 12" id="KW-0704">Schiff base</keyword>
<dbReference type="Pfam" id="PF00701">
    <property type="entry name" value="DHDPS"/>
    <property type="match status" value="1"/>
</dbReference>
<dbReference type="SMART" id="SM01130">
    <property type="entry name" value="DHDPS"/>
    <property type="match status" value="1"/>
</dbReference>
<evidence type="ECO:0000256" key="2">
    <source>
        <dbReference type="ARBA" id="ARBA00005120"/>
    </source>
</evidence>
<dbReference type="PROSITE" id="PS00665">
    <property type="entry name" value="DHDPS_1"/>
    <property type="match status" value="1"/>
</dbReference>
<evidence type="ECO:0000256" key="5">
    <source>
        <dbReference type="ARBA" id="ARBA00022490"/>
    </source>
</evidence>
<protein>
    <recommendedName>
        <fullName evidence="4 12">4-hydroxy-tetrahydrodipicolinate synthase</fullName>
        <shortName evidence="12">HTPA synthase</shortName>
        <ecNumber evidence="4 12">4.3.3.7</ecNumber>
    </recommendedName>
</protein>
<dbReference type="RefSeq" id="WP_343815905.1">
    <property type="nucleotide sequence ID" value="NZ_BAAAFA010000003.1"/>
</dbReference>
<dbReference type="InterPro" id="IPR002220">
    <property type="entry name" value="DapA-like"/>
</dbReference>
<dbReference type="InterPro" id="IPR013785">
    <property type="entry name" value="Aldolase_TIM"/>
</dbReference>
<gene>
    <name evidence="14" type="primary">dapA_1</name>
    <name evidence="12" type="synonym">dapA</name>
    <name evidence="14" type="ORF">GCM10009111_10780</name>
</gene>
<evidence type="ECO:0000313" key="14">
    <source>
        <dbReference type="EMBL" id="GAA0814219.1"/>
    </source>
</evidence>
<feature type="active site" description="Proton donor/acceptor" evidence="12">
    <location>
        <position position="146"/>
    </location>
</feature>
<evidence type="ECO:0000256" key="1">
    <source>
        <dbReference type="ARBA" id="ARBA00003294"/>
    </source>
</evidence>
<dbReference type="PROSITE" id="PS00666">
    <property type="entry name" value="DHDPS_2"/>
    <property type="match status" value="1"/>
</dbReference>
<keyword evidence="6 12" id="KW-0028">Amino-acid biosynthesis</keyword>
<evidence type="ECO:0000313" key="15">
    <source>
        <dbReference type="Proteomes" id="UP001500021"/>
    </source>
</evidence>
<dbReference type="InterPro" id="IPR020625">
    <property type="entry name" value="Schiff_base-form_aldolases_AS"/>
</dbReference>
<feature type="binding site" evidence="12">
    <location>
        <position position="59"/>
    </location>
    <ligand>
        <name>pyruvate</name>
        <dbReference type="ChEBI" id="CHEBI:15361"/>
    </ligand>
</feature>
<evidence type="ECO:0000256" key="9">
    <source>
        <dbReference type="ARBA" id="ARBA00023239"/>
    </source>
</evidence>
<feature type="active site" description="Schiff-base intermediate with substrate" evidence="12">
    <location>
        <position position="174"/>
    </location>
</feature>
<reference evidence="14 15" key="1">
    <citation type="journal article" date="2019" name="Int. J. Syst. Evol. Microbiol.">
        <title>The Global Catalogue of Microorganisms (GCM) 10K type strain sequencing project: providing services to taxonomists for standard genome sequencing and annotation.</title>
        <authorList>
            <consortium name="The Broad Institute Genomics Platform"/>
            <consortium name="The Broad Institute Genome Sequencing Center for Infectious Disease"/>
            <person name="Wu L."/>
            <person name="Ma J."/>
        </authorList>
    </citation>
    <scope>NUCLEOTIDE SEQUENCE [LARGE SCALE GENOMIC DNA]</scope>
    <source>
        <strain evidence="14 15">JCM 15608</strain>
    </source>
</reference>
<feature type="site" description="Part of a proton relay during catalysis" evidence="12">
    <location>
        <position position="120"/>
    </location>
</feature>
<keyword evidence="15" id="KW-1185">Reference proteome</keyword>
<comment type="catalytic activity">
    <reaction evidence="11 12">
        <text>L-aspartate 4-semialdehyde + pyruvate = (2S,4S)-4-hydroxy-2,3,4,5-tetrahydrodipicolinate + H2O + H(+)</text>
        <dbReference type="Rhea" id="RHEA:34171"/>
        <dbReference type="ChEBI" id="CHEBI:15361"/>
        <dbReference type="ChEBI" id="CHEBI:15377"/>
        <dbReference type="ChEBI" id="CHEBI:15378"/>
        <dbReference type="ChEBI" id="CHEBI:67139"/>
        <dbReference type="ChEBI" id="CHEBI:537519"/>
        <dbReference type="EC" id="4.3.3.7"/>
    </reaction>
</comment>
<dbReference type="Gene3D" id="3.20.20.70">
    <property type="entry name" value="Aldolase class I"/>
    <property type="match status" value="1"/>
</dbReference>
<dbReference type="EMBL" id="BAAAFA010000003">
    <property type="protein sequence ID" value="GAA0814219.1"/>
    <property type="molecule type" value="Genomic_DNA"/>
</dbReference>
<dbReference type="NCBIfam" id="TIGR00674">
    <property type="entry name" value="dapA"/>
    <property type="match status" value="1"/>
</dbReference>
<dbReference type="PIRSF" id="PIRSF001365">
    <property type="entry name" value="DHDPS"/>
    <property type="match status" value="1"/>
</dbReference>
<dbReference type="InterPro" id="IPR020624">
    <property type="entry name" value="Schiff_base-form_aldolases_CS"/>
</dbReference>
<dbReference type="PRINTS" id="PR00146">
    <property type="entry name" value="DHPICSNTHASE"/>
</dbReference>
<evidence type="ECO:0000256" key="10">
    <source>
        <dbReference type="ARBA" id="ARBA00023270"/>
    </source>
</evidence>
<dbReference type="PANTHER" id="PTHR12128">
    <property type="entry name" value="DIHYDRODIPICOLINATE SYNTHASE"/>
    <property type="match status" value="1"/>
</dbReference>